<organism evidence="2 3">
    <name type="scientific">Ceratobasidium theobromae</name>
    <dbReference type="NCBI Taxonomy" id="1582974"/>
    <lineage>
        <taxon>Eukaryota</taxon>
        <taxon>Fungi</taxon>
        <taxon>Dikarya</taxon>
        <taxon>Basidiomycota</taxon>
        <taxon>Agaricomycotina</taxon>
        <taxon>Agaricomycetes</taxon>
        <taxon>Cantharellales</taxon>
        <taxon>Ceratobasidiaceae</taxon>
        <taxon>Ceratobasidium</taxon>
    </lineage>
</organism>
<reference evidence="2 3" key="1">
    <citation type="journal article" date="2019" name="Fungal Biol. Biotechnol.">
        <title>Draft genome sequence of fastidious pathogen Ceratobasidium theobromae, which causes vascular-streak dieback in Theobroma cacao.</title>
        <authorList>
            <person name="Ali S.S."/>
            <person name="Asman A."/>
            <person name="Shao J."/>
            <person name="Firmansyah A.P."/>
            <person name="Susilo A.W."/>
            <person name="Rosmana A."/>
            <person name="McMahon P."/>
            <person name="Junaid M."/>
            <person name="Guest D."/>
            <person name="Kheng T.Y."/>
            <person name="Meinhardt L.W."/>
            <person name="Bailey B.A."/>
        </authorList>
    </citation>
    <scope>NUCLEOTIDE SEQUENCE [LARGE SCALE GENOMIC DNA]</scope>
    <source>
        <strain evidence="2 3">CT2</strain>
    </source>
</reference>
<sequence>MIGNLRLSTDSLIVFGASESLPIATTLKQGPGRVLIINESALPSYPLVKAHLDLTKYEDIHTLTLDCHNDVGQSNSLGIKGQWSYKKIVPCLPKNLKSLTILNAHGPDLQIIQRAIKQCKDLESLTLGRCTKFNRSNGCEFWDNFPNDHDSYFSGKGIKGYANALVTELKGLANLKSIFVNVYLTDTKYLDYKVTPNGANGLPTPPITEPATPEPSNEERSGLNSDTEAESRTVCEESKDKKLTEEAEQTAATELFKSHPSLDEVGFISYWSIGHLGWSVLERTDNDKERFARHKAPDPGGKDFIVKGHSGCQRGRQYGSLQVEEGH</sequence>
<comment type="caution">
    <text evidence="2">The sequence shown here is derived from an EMBL/GenBank/DDBJ whole genome shotgun (WGS) entry which is preliminary data.</text>
</comment>
<evidence type="ECO:0000313" key="3">
    <source>
        <dbReference type="Proteomes" id="UP000383932"/>
    </source>
</evidence>
<keyword evidence="3" id="KW-1185">Reference proteome</keyword>
<feature type="region of interest" description="Disordered" evidence="1">
    <location>
        <begin position="197"/>
        <end position="243"/>
    </location>
</feature>
<dbReference type="Gene3D" id="3.80.10.10">
    <property type="entry name" value="Ribonuclease Inhibitor"/>
    <property type="match status" value="1"/>
</dbReference>
<dbReference type="AlphaFoldDB" id="A0A5N5QQY6"/>
<protein>
    <submittedName>
        <fullName evidence="2">Uncharacterized protein</fullName>
    </submittedName>
</protein>
<proteinExistence type="predicted"/>
<dbReference type="EMBL" id="SSOP01000024">
    <property type="protein sequence ID" value="KAB5594172.1"/>
    <property type="molecule type" value="Genomic_DNA"/>
</dbReference>
<feature type="compositionally biased region" description="Basic and acidic residues" evidence="1">
    <location>
        <begin position="229"/>
        <end position="243"/>
    </location>
</feature>
<dbReference type="Proteomes" id="UP000383932">
    <property type="component" value="Unassembled WGS sequence"/>
</dbReference>
<evidence type="ECO:0000313" key="2">
    <source>
        <dbReference type="EMBL" id="KAB5594172.1"/>
    </source>
</evidence>
<dbReference type="OrthoDB" id="3211447at2759"/>
<name>A0A5N5QQY6_9AGAM</name>
<accession>A0A5N5QQY6</accession>
<feature type="region of interest" description="Disordered" evidence="1">
    <location>
        <begin position="293"/>
        <end position="327"/>
    </location>
</feature>
<gene>
    <name evidence="2" type="ORF">CTheo_2388</name>
</gene>
<dbReference type="InterPro" id="IPR032675">
    <property type="entry name" value="LRR_dom_sf"/>
</dbReference>
<feature type="compositionally biased region" description="Basic and acidic residues" evidence="1">
    <location>
        <begin position="293"/>
        <end position="306"/>
    </location>
</feature>
<evidence type="ECO:0000256" key="1">
    <source>
        <dbReference type="SAM" id="MobiDB-lite"/>
    </source>
</evidence>